<dbReference type="PANTHER" id="PTHR22089:SF2">
    <property type="entry name" value="MIRROR-IMAGE POLYDACTYLY GENE 1 PROTEIN"/>
    <property type="match status" value="1"/>
</dbReference>
<feature type="coiled-coil region" evidence="1">
    <location>
        <begin position="15"/>
        <end position="42"/>
    </location>
</feature>
<name>A0A4W5M5N1_9TELE</name>
<feature type="compositionally biased region" description="Low complexity" evidence="2">
    <location>
        <begin position="63"/>
        <end position="74"/>
    </location>
</feature>
<reference evidence="3" key="3">
    <citation type="submission" date="2025-09" db="UniProtKB">
        <authorList>
            <consortium name="Ensembl"/>
        </authorList>
    </citation>
    <scope>IDENTIFICATION</scope>
</reference>
<keyword evidence="1" id="KW-0175">Coiled coil</keyword>
<accession>A0A4W5M5N1</accession>
<evidence type="ECO:0000313" key="4">
    <source>
        <dbReference type="Proteomes" id="UP000314982"/>
    </source>
</evidence>
<reference evidence="3" key="2">
    <citation type="submission" date="2025-08" db="UniProtKB">
        <authorList>
            <consortium name="Ensembl"/>
        </authorList>
    </citation>
    <scope>IDENTIFICATION</scope>
</reference>
<feature type="region of interest" description="Disordered" evidence="2">
    <location>
        <begin position="101"/>
        <end position="120"/>
    </location>
</feature>
<feature type="compositionally biased region" description="Polar residues" evidence="2">
    <location>
        <begin position="53"/>
        <end position="62"/>
    </location>
</feature>
<dbReference type="InterPro" id="IPR026175">
    <property type="entry name" value="MIPOL1"/>
</dbReference>
<feature type="region of interest" description="Disordered" evidence="2">
    <location>
        <begin position="53"/>
        <end position="96"/>
    </location>
</feature>
<evidence type="ECO:0008006" key="5">
    <source>
        <dbReference type="Google" id="ProtNLM"/>
    </source>
</evidence>
<dbReference type="Proteomes" id="UP000314982">
    <property type="component" value="Unassembled WGS sequence"/>
</dbReference>
<evidence type="ECO:0000313" key="3">
    <source>
        <dbReference type="Ensembl" id="ENSHHUP00000032620.1"/>
    </source>
</evidence>
<feature type="compositionally biased region" description="Polar residues" evidence="2">
    <location>
        <begin position="105"/>
        <end position="117"/>
    </location>
</feature>
<sequence length="150" mass="16797">TVCLSVVLLCYQEDVEAVQRERDRALEHVQRLEEEIQTLRTYHSLHQAQCELGTTSQRGQGASSLSSPSQTLQTNPLQPREASSGLASPPHQQPLLAQLQRMASEHQNTQAQLQHSQEAVREANEKVQKLERLVEVLRKKVGTGSVRTVI</sequence>
<dbReference type="AlphaFoldDB" id="A0A4W5M5N1"/>
<protein>
    <recommendedName>
        <fullName evidence="5">Mirror-image polydactyly 1</fullName>
    </recommendedName>
</protein>
<organism evidence="3 4">
    <name type="scientific">Hucho hucho</name>
    <name type="common">huchen</name>
    <dbReference type="NCBI Taxonomy" id="62062"/>
    <lineage>
        <taxon>Eukaryota</taxon>
        <taxon>Metazoa</taxon>
        <taxon>Chordata</taxon>
        <taxon>Craniata</taxon>
        <taxon>Vertebrata</taxon>
        <taxon>Euteleostomi</taxon>
        <taxon>Actinopterygii</taxon>
        <taxon>Neopterygii</taxon>
        <taxon>Teleostei</taxon>
        <taxon>Protacanthopterygii</taxon>
        <taxon>Salmoniformes</taxon>
        <taxon>Salmonidae</taxon>
        <taxon>Salmoninae</taxon>
        <taxon>Hucho</taxon>
    </lineage>
</organism>
<proteinExistence type="predicted"/>
<feature type="compositionally biased region" description="Low complexity" evidence="2">
    <location>
        <begin position="86"/>
        <end position="96"/>
    </location>
</feature>
<reference evidence="4" key="1">
    <citation type="submission" date="2018-06" db="EMBL/GenBank/DDBJ databases">
        <title>Genome assembly of Danube salmon.</title>
        <authorList>
            <person name="Macqueen D.J."/>
            <person name="Gundappa M.K."/>
        </authorList>
    </citation>
    <scope>NUCLEOTIDE SEQUENCE [LARGE SCALE GENOMIC DNA]</scope>
</reference>
<evidence type="ECO:0000256" key="1">
    <source>
        <dbReference type="SAM" id="Coils"/>
    </source>
</evidence>
<evidence type="ECO:0000256" key="2">
    <source>
        <dbReference type="SAM" id="MobiDB-lite"/>
    </source>
</evidence>
<dbReference type="PANTHER" id="PTHR22089">
    <property type="entry name" value="MIRROR-IMAGE POLYDACTYLY GENE 1 PROTEIN"/>
    <property type="match status" value="1"/>
</dbReference>
<dbReference type="STRING" id="62062.ENSHHUP00000032620"/>
<dbReference type="Ensembl" id="ENSHHUT00000033951.1">
    <property type="protein sequence ID" value="ENSHHUP00000032620.1"/>
    <property type="gene ID" value="ENSHHUG00000020659.1"/>
</dbReference>
<keyword evidence="4" id="KW-1185">Reference proteome</keyword>